<accession>A0A7R8WJH7</accession>
<keyword evidence="1" id="KW-0853">WD repeat</keyword>
<feature type="non-terminal residue" evidence="3">
    <location>
        <position position="1"/>
    </location>
</feature>
<dbReference type="SUPFAM" id="SSF50978">
    <property type="entry name" value="WD40 repeat-like"/>
    <property type="match status" value="1"/>
</dbReference>
<keyword evidence="2" id="KW-0677">Repeat</keyword>
<dbReference type="PROSITE" id="PS50082">
    <property type="entry name" value="WD_REPEATS_2"/>
    <property type="match status" value="5"/>
</dbReference>
<dbReference type="InterPro" id="IPR015943">
    <property type="entry name" value="WD40/YVTN_repeat-like_dom_sf"/>
</dbReference>
<evidence type="ECO:0000256" key="1">
    <source>
        <dbReference type="ARBA" id="ARBA00022574"/>
    </source>
</evidence>
<dbReference type="EMBL" id="OB663755">
    <property type="protein sequence ID" value="CAD7231661.1"/>
    <property type="molecule type" value="Genomic_DNA"/>
</dbReference>
<dbReference type="SMART" id="SM00320">
    <property type="entry name" value="WD40"/>
    <property type="match status" value="5"/>
</dbReference>
<protein>
    <submittedName>
        <fullName evidence="3">Uncharacterized protein</fullName>
    </submittedName>
</protein>
<dbReference type="AlphaFoldDB" id="A0A7R8WJH7"/>
<dbReference type="CDD" id="cd00200">
    <property type="entry name" value="WD40"/>
    <property type="match status" value="1"/>
</dbReference>
<gene>
    <name evidence="3" type="ORF">CTOB1V02_LOCUS9507</name>
</gene>
<dbReference type="GO" id="GO:0016593">
    <property type="term" value="C:Cdc73/Paf1 complex"/>
    <property type="evidence" value="ECO:0007669"/>
    <property type="project" value="TreeGrafter"/>
</dbReference>
<dbReference type="Gene3D" id="2.130.10.10">
    <property type="entry name" value="YVTN repeat-like/Quinoprotein amine dehydrogenase"/>
    <property type="match status" value="1"/>
</dbReference>
<dbReference type="InterPro" id="IPR051510">
    <property type="entry name" value="SKI8"/>
</dbReference>
<dbReference type="PROSITE" id="PS50294">
    <property type="entry name" value="WD_REPEATS_REGION"/>
    <property type="match status" value="3"/>
</dbReference>
<feature type="non-terminal residue" evidence="3">
    <location>
        <position position="374"/>
    </location>
</feature>
<reference evidence="3" key="1">
    <citation type="submission" date="2020-11" db="EMBL/GenBank/DDBJ databases">
        <authorList>
            <person name="Tran Van P."/>
        </authorList>
    </citation>
    <scope>NUCLEOTIDE SEQUENCE</scope>
</reference>
<evidence type="ECO:0000256" key="2">
    <source>
        <dbReference type="ARBA" id="ARBA00022737"/>
    </source>
</evidence>
<dbReference type="InterPro" id="IPR036322">
    <property type="entry name" value="WD40_repeat_dom_sf"/>
</dbReference>
<organism evidence="3">
    <name type="scientific">Cyprideis torosa</name>
    <dbReference type="NCBI Taxonomy" id="163714"/>
    <lineage>
        <taxon>Eukaryota</taxon>
        <taxon>Metazoa</taxon>
        <taxon>Ecdysozoa</taxon>
        <taxon>Arthropoda</taxon>
        <taxon>Crustacea</taxon>
        <taxon>Oligostraca</taxon>
        <taxon>Ostracoda</taxon>
        <taxon>Podocopa</taxon>
        <taxon>Podocopida</taxon>
        <taxon>Cytherocopina</taxon>
        <taxon>Cytheroidea</taxon>
        <taxon>Cytherideidae</taxon>
        <taxon>Cyprideis</taxon>
    </lineage>
</organism>
<dbReference type="Pfam" id="PF00400">
    <property type="entry name" value="WD40"/>
    <property type="match status" value="5"/>
</dbReference>
<sequence length="374" mass="40868">PIVFLLRSIPPTGESTTSIDAISLGSWTVCWSPDSRLIASGNPHGSITVWTAKTGSKEAVLETRGRFTLSLVWSPNGRYVASGAIDGFINIFDWKTKDLVHTLESHAMPIRCLSFSHDSRFLISASDDGAMKLYETEKAEFTASFPGHAGWVLSVHFNPTGRYFASSSADHTVKIWDTEEKECLFTFEGDIGHKDQVWSVRWNPDGDRLVSVSEDRAVHVYQAQREGSGSKLVQTRRDLSHLIPPPPPVSSEPLPTLTEDVDMIPLSESTAHMRSRMAAIISAPAETYDGTTQRKTVPPVPLTEGRYPVEEMEKEGVRYYPEDPTPEVKALMSGDGALAHGLPPEEAEPGAEGGASAQPITADSLFGEDEDLSD</sequence>
<dbReference type="OrthoDB" id="17410at2759"/>
<name>A0A7R8WJH7_9CRUS</name>
<dbReference type="PANTHER" id="PTHR44090">
    <property type="entry name" value="WD REPEAT-CONTAINING PROTEIN 61"/>
    <property type="match status" value="1"/>
</dbReference>
<proteinExistence type="predicted"/>
<dbReference type="InterPro" id="IPR001680">
    <property type="entry name" value="WD40_rpt"/>
</dbReference>
<dbReference type="PANTHER" id="PTHR44090:SF1">
    <property type="entry name" value="SUPERKILLER COMPLEX PROTEIN 8"/>
    <property type="match status" value="1"/>
</dbReference>
<evidence type="ECO:0000313" key="3">
    <source>
        <dbReference type="EMBL" id="CAD7231661.1"/>
    </source>
</evidence>